<evidence type="ECO:0000256" key="1">
    <source>
        <dbReference type="ARBA" id="ARBA00006096"/>
    </source>
</evidence>
<dbReference type="Gene3D" id="3.40.710.10">
    <property type="entry name" value="DD-peptidase/beta-lactamase superfamily"/>
    <property type="match status" value="1"/>
</dbReference>
<gene>
    <name evidence="3" type="primary">dacB</name>
    <name evidence="3" type="ORF">GCM10023209_26640</name>
</gene>
<evidence type="ECO:0000313" key="4">
    <source>
        <dbReference type="Proteomes" id="UP001499910"/>
    </source>
</evidence>
<comment type="similarity">
    <text evidence="1">Belongs to the peptidase S13 family.</text>
</comment>
<keyword evidence="4" id="KW-1185">Reference proteome</keyword>
<dbReference type="InterPro" id="IPR012338">
    <property type="entry name" value="Beta-lactam/transpept-like"/>
</dbReference>
<keyword evidence="3" id="KW-0121">Carboxypeptidase</keyword>
<dbReference type="PROSITE" id="PS51318">
    <property type="entry name" value="TAT"/>
    <property type="match status" value="1"/>
</dbReference>
<dbReference type="NCBIfam" id="TIGR00666">
    <property type="entry name" value="PBP4"/>
    <property type="match status" value="1"/>
</dbReference>
<keyword evidence="2" id="KW-0378">Hydrolase</keyword>
<keyword evidence="3" id="KW-0645">Protease</keyword>
<dbReference type="PANTHER" id="PTHR30023:SF0">
    <property type="entry name" value="PENICILLIN-SENSITIVE CARBOXYPEPTIDASE A"/>
    <property type="match status" value="1"/>
</dbReference>
<organism evidence="3 4">
    <name type="scientific">[Roseibacterium] beibuensis</name>
    <dbReference type="NCBI Taxonomy" id="1193142"/>
    <lineage>
        <taxon>Bacteria</taxon>
        <taxon>Pseudomonadati</taxon>
        <taxon>Pseudomonadota</taxon>
        <taxon>Alphaproteobacteria</taxon>
        <taxon>Rhodobacterales</taxon>
        <taxon>Roseobacteraceae</taxon>
        <taxon>Roseicyclus</taxon>
    </lineage>
</organism>
<dbReference type="Pfam" id="PF02113">
    <property type="entry name" value="Peptidase_S13"/>
    <property type="match status" value="1"/>
</dbReference>
<dbReference type="Proteomes" id="UP001499910">
    <property type="component" value="Unassembled WGS sequence"/>
</dbReference>
<dbReference type="PANTHER" id="PTHR30023">
    <property type="entry name" value="D-ALANYL-D-ALANINE CARBOXYPEPTIDASE"/>
    <property type="match status" value="1"/>
</dbReference>
<reference evidence="4" key="1">
    <citation type="journal article" date="2019" name="Int. J. Syst. Evol. Microbiol.">
        <title>The Global Catalogue of Microorganisms (GCM) 10K type strain sequencing project: providing services to taxonomists for standard genome sequencing and annotation.</title>
        <authorList>
            <consortium name="The Broad Institute Genomics Platform"/>
            <consortium name="The Broad Institute Genome Sequencing Center for Infectious Disease"/>
            <person name="Wu L."/>
            <person name="Ma J."/>
        </authorList>
    </citation>
    <scope>NUCLEOTIDE SEQUENCE [LARGE SCALE GENOMIC DNA]</scope>
    <source>
        <strain evidence="4">JCM 18015</strain>
    </source>
</reference>
<proteinExistence type="inferred from homology"/>
<dbReference type="PRINTS" id="PR00922">
    <property type="entry name" value="DADACBPTASE3"/>
</dbReference>
<dbReference type="Gene3D" id="3.50.80.20">
    <property type="entry name" value="D-Ala-D-Ala carboxypeptidase C, peptidase S13"/>
    <property type="match status" value="1"/>
</dbReference>
<protein>
    <submittedName>
        <fullName evidence="3">D-alanyl-D-alanine carboxypeptidase/D-alanyl-D-alanine-endopeptidase</fullName>
    </submittedName>
</protein>
<dbReference type="GO" id="GO:0004180">
    <property type="term" value="F:carboxypeptidase activity"/>
    <property type="evidence" value="ECO:0007669"/>
    <property type="project" value="UniProtKB-KW"/>
</dbReference>
<evidence type="ECO:0000256" key="2">
    <source>
        <dbReference type="ARBA" id="ARBA00022801"/>
    </source>
</evidence>
<comment type="caution">
    <text evidence="3">The sequence shown here is derived from an EMBL/GenBank/DDBJ whole genome shotgun (WGS) entry which is preliminary data.</text>
</comment>
<accession>A0ABP9LFU8</accession>
<dbReference type="RefSeq" id="WP_259549777.1">
    <property type="nucleotide sequence ID" value="NZ_BAABHW010000004.1"/>
</dbReference>
<dbReference type="InterPro" id="IPR000667">
    <property type="entry name" value="Peptidase_S13"/>
</dbReference>
<sequence>MVSRRAFLSGAAASVGGSLAGPAWASAPERSLRPLVRPDGFLARTIPDAADIIARADLGGRVGFAVADATTGEMLEVGHPLYGLPPASVAKAVTTAYALDRLGPGYRFRTRLVSDGVLADGRLDGDLWLIGSGDPLFDTDALAGMARSLADFGVREVTGQLRLATDALPTIYQIDPGQLPHAGYNPSISSMNLNFNRVHFEWTRENGDYTVTMQARSASYSPGVQTSRMVIEDRDYPVYTYEDTEARDEWTVARGALGNGGARWLPTRRPAAYMAEVFQTIARSYGIVLDGPAFSEGAPTDAAVLVEHVSEPLEDILRGMMLWSTNLTAEVVGLLATQAGGVRPATLAESGAEMAAWMEERLGARTPHFVDHSGLGVDSRIRPQDMTRALVSAGPNGLLRNLMKDIPMRDASGNPVADHPLSVVAKTGTLNFVSTLAGYVRLPTGRDLAFAIFCADLDRRAALTEAQMERPPGGRSYNGRAKRLQQALIERWGVIHA</sequence>
<name>A0ABP9LFU8_9RHOB</name>
<evidence type="ECO:0000313" key="3">
    <source>
        <dbReference type="EMBL" id="GAA5076952.1"/>
    </source>
</evidence>
<dbReference type="EMBL" id="BAABHW010000004">
    <property type="protein sequence ID" value="GAA5076952.1"/>
    <property type="molecule type" value="Genomic_DNA"/>
</dbReference>
<dbReference type="InterPro" id="IPR006311">
    <property type="entry name" value="TAT_signal"/>
</dbReference>
<dbReference type="SUPFAM" id="SSF56601">
    <property type="entry name" value="beta-lactamase/transpeptidase-like"/>
    <property type="match status" value="1"/>
</dbReference>